<evidence type="ECO:0000313" key="3">
    <source>
        <dbReference type="Proteomes" id="UP000283433"/>
    </source>
</evidence>
<dbReference type="Pfam" id="PF18145">
    <property type="entry name" value="SAVED"/>
    <property type="match status" value="1"/>
</dbReference>
<organism evidence="2 3">
    <name type="scientific">Pelobium manganitolerans</name>
    <dbReference type="NCBI Taxonomy" id="1842495"/>
    <lineage>
        <taxon>Bacteria</taxon>
        <taxon>Pseudomonadati</taxon>
        <taxon>Bacteroidota</taxon>
        <taxon>Sphingobacteriia</taxon>
        <taxon>Sphingobacteriales</taxon>
        <taxon>Sphingobacteriaceae</taxon>
        <taxon>Pelobium</taxon>
    </lineage>
</organism>
<keyword evidence="3" id="KW-1185">Reference proteome</keyword>
<feature type="domain" description="SMODS-associated and fused to various effectors" evidence="1">
    <location>
        <begin position="182"/>
        <end position="373"/>
    </location>
</feature>
<evidence type="ECO:0000259" key="1">
    <source>
        <dbReference type="Pfam" id="PF18145"/>
    </source>
</evidence>
<accession>A0A419S630</accession>
<dbReference type="RefSeq" id="WP_120181749.1">
    <property type="nucleotide sequence ID" value="NZ_MBTA01000023.1"/>
</dbReference>
<proteinExistence type="predicted"/>
<dbReference type="EMBL" id="MBTA01000023">
    <property type="protein sequence ID" value="RKD16249.1"/>
    <property type="molecule type" value="Genomic_DNA"/>
</dbReference>
<dbReference type="InterPro" id="IPR040836">
    <property type="entry name" value="SAVED"/>
</dbReference>
<reference evidence="2 3" key="1">
    <citation type="submission" date="2016-07" db="EMBL/GenBank/DDBJ databases">
        <title>Genome of Pelobium manganitolerans.</title>
        <authorList>
            <person name="Wu S."/>
            <person name="Wang G."/>
        </authorList>
    </citation>
    <scope>NUCLEOTIDE SEQUENCE [LARGE SCALE GENOMIC DNA]</scope>
    <source>
        <strain evidence="2 3">YS-25</strain>
    </source>
</reference>
<gene>
    <name evidence="2" type="ORF">BCY91_05080</name>
</gene>
<evidence type="ECO:0000313" key="2">
    <source>
        <dbReference type="EMBL" id="RKD16249.1"/>
    </source>
</evidence>
<dbReference type="NCBIfam" id="NF033611">
    <property type="entry name" value="SAVED"/>
    <property type="match status" value="1"/>
</dbReference>
<protein>
    <recommendedName>
        <fullName evidence="1">SMODS-associated and fused to various effectors domain-containing protein</fullName>
    </recommendedName>
</protein>
<dbReference type="AlphaFoldDB" id="A0A419S630"/>
<dbReference type="Proteomes" id="UP000283433">
    <property type="component" value="Unassembled WGS sequence"/>
</dbReference>
<comment type="caution">
    <text evidence="2">The sequence shown here is derived from an EMBL/GenBank/DDBJ whole genome shotgun (WGS) entry which is preliminary data.</text>
</comment>
<dbReference type="OrthoDB" id="5379188at2"/>
<sequence length="376" mass="42496">MSVSYIPQPVKFILWGKSAGRCQYRGCNKSLFIDALTKGEYNQSYIAHIVADVPDGPRGDKVRSPLLKQDITNLMLLCDSHHRKIDKDDVAGHTESLLLEMKKEHEDRIEKVTDIAYDMQSYIITYKANVGVHTPVVTYESVREYLLPNHYPAQASAIDLSLSNSPQRDKNATFWQAEMENLETQFNEQLRSKLRKNEISHLSLFAFAPMPLLIKLGTLLNDIQTIEVHQPVRSPKTWNLSDDQDQVAYTVTKPEKLHPIVALNISLSATVTSDRITSVIGEDCSIYTITIPAPFNDYLKNKVHLEDFSVVVRQLLNEIKSIHGGTTPLHIFPAMPIAAAIEFGRVWMPKADMPLEIYDENTFSGGFNKAIEIKNT</sequence>
<name>A0A419S630_9SPHI</name>